<dbReference type="InterPro" id="IPR011990">
    <property type="entry name" value="TPR-like_helical_dom_sf"/>
</dbReference>
<name>A0A1M5LN86_9BACT</name>
<feature type="region of interest" description="Disordered" evidence="1">
    <location>
        <begin position="428"/>
        <end position="450"/>
    </location>
</feature>
<dbReference type="Pfam" id="PF12771">
    <property type="entry name" value="SusD-like_2"/>
    <property type="match status" value="1"/>
</dbReference>
<keyword evidence="3" id="KW-1185">Reference proteome</keyword>
<dbReference type="STRING" id="947013.SAMN04488109_1306"/>
<protein>
    <submittedName>
        <fullName evidence="2">Starch-binding associating with outer membrane</fullName>
    </submittedName>
</protein>
<evidence type="ECO:0000313" key="3">
    <source>
        <dbReference type="Proteomes" id="UP000184212"/>
    </source>
</evidence>
<dbReference type="Proteomes" id="UP000184212">
    <property type="component" value="Unassembled WGS sequence"/>
</dbReference>
<dbReference type="PROSITE" id="PS51257">
    <property type="entry name" value="PROKAR_LIPOPROTEIN"/>
    <property type="match status" value="1"/>
</dbReference>
<dbReference type="AlphaFoldDB" id="A0A1M5LN86"/>
<accession>A0A1M5LN86</accession>
<reference evidence="2 3" key="1">
    <citation type="submission" date="2016-11" db="EMBL/GenBank/DDBJ databases">
        <authorList>
            <person name="Jaros S."/>
            <person name="Januszkiewicz K."/>
            <person name="Wedrychowicz H."/>
        </authorList>
    </citation>
    <scope>NUCLEOTIDE SEQUENCE [LARGE SCALE GENOMIC DNA]</scope>
    <source>
        <strain evidence="2 3">DSM 24574</strain>
    </source>
</reference>
<proteinExistence type="predicted"/>
<sequence length="476" mass="54020">MQIHMKRIYIIILVLTVVSGCNNFDDDINKNPNKPSTASNTQLLAEAMRHLPETASGASANLYVQHWSEAEYITLSRYDNVFYNFYDWYTEPLANIEAVITSTTLNANEGPIPNQLAVAKVMKAYFFWYITDRWGDLPYTEALKGRDNFTPAYDTQEAIYNSLFALLDEADAQFVDGDISNDIVYDGDVNQWKKLGNTIHMLMALRLSKIAADKGKAEFNKALDRGILESNDDNLVYRHLSDANNWNAWYDVFDQQNRYWYAVSEALVNYMQPVGDPRLPTFANTNDNGDYVGLKYGLTGEEVNTGVYEKGNISMLGDAMRQPTTAVYIVTFAEALFAQAEAAKLGWIGGGDGAAEQFYNDAILNSVKQWNNDDDTGVSDMMTQSGIPYDPADAIKQISYQRWVHLFMNGYEAWAEWRRTGFPELVAPTDNNGREIPRREGYPTQEQQNNTQHYNEAVQRLGGNNDLNGHVWWDKK</sequence>
<dbReference type="EMBL" id="FQWQ01000001">
    <property type="protein sequence ID" value="SHG66426.1"/>
    <property type="molecule type" value="Genomic_DNA"/>
</dbReference>
<gene>
    <name evidence="2" type="ORF">SAMN04488109_1306</name>
</gene>
<evidence type="ECO:0000256" key="1">
    <source>
        <dbReference type="SAM" id="MobiDB-lite"/>
    </source>
</evidence>
<dbReference type="SUPFAM" id="SSF48452">
    <property type="entry name" value="TPR-like"/>
    <property type="match status" value="1"/>
</dbReference>
<evidence type="ECO:0000313" key="2">
    <source>
        <dbReference type="EMBL" id="SHG66426.1"/>
    </source>
</evidence>
<dbReference type="Gene3D" id="1.25.40.390">
    <property type="match status" value="1"/>
</dbReference>
<feature type="compositionally biased region" description="Basic and acidic residues" evidence="1">
    <location>
        <begin position="432"/>
        <end position="441"/>
    </location>
</feature>
<organism evidence="2 3">
    <name type="scientific">Chryseolinea serpens</name>
    <dbReference type="NCBI Taxonomy" id="947013"/>
    <lineage>
        <taxon>Bacteria</taxon>
        <taxon>Pseudomonadati</taxon>
        <taxon>Bacteroidota</taxon>
        <taxon>Cytophagia</taxon>
        <taxon>Cytophagales</taxon>
        <taxon>Fulvivirgaceae</taxon>
        <taxon>Chryseolinea</taxon>
    </lineage>
</organism>
<dbReference type="InterPro" id="IPR041662">
    <property type="entry name" value="SusD-like_2"/>
</dbReference>